<evidence type="ECO:0000313" key="7">
    <source>
        <dbReference type="EMBL" id="RLN28190.1"/>
    </source>
</evidence>
<evidence type="ECO:0000313" key="8">
    <source>
        <dbReference type="Proteomes" id="UP000275267"/>
    </source>
</evidence>
<gene>
    <name evidence="7" type="ORF">C2845_PM05G08740</name>
</gene>
<feature type="domain" description="WRKY" evidence="6">
    <location>
        <begin position="149"/>
        <end position="213"/>
    </location>
</feature>
<dbReference type="GO" id="GO:0005634">
    <property type="term" value="C:nucleus"/>
    <property type="evidence" value="ECO:0007669"/>
    <property type="project" value="UniProtKB-SubCell"/>
</dbReference>
<dbReference type="InterPro" id="IPR003657">
    <property type="entry name" value="WRKY_dom"/>
</dbReference>
<evidence type="ECO:0000256" key="3">
    <source>
        <dbReference type="ARBA" id="ARBA00023125"/>
    </source>
</evidence>
<accession>A0A3L6SUM9</accession>
<dbReference type="Proteomes" id="UP000275267">
    <property type="component" value="Unassembled WGS sequence"/>
</dbReference>
<dbReference type="GO" id="GO:0043565">
    <property type="term" value="F:sequence-specific DNA binding"/>
    <property type="evidence" value="ECO:0007669"/>
    <property type="project" value="InterPro"/>
</dbReference>
<protein>
    <recommendedName>
        <fullName evidence="6">WRKY domain-containing protein</fullName>
    </recommendedName>
</protein>
<dbReference type="Gene3D" id="2.20.25.80">
    <property type="entry name" value="WRKY domain"/>
    <property type="match status" value="1"/>
</dbReference>
<comment type="subcellular location">
    <subcellularLocation>
        <location evidence="1">Nucleus</location>
    </subcellularLocation>
</comment>
<name>A0A3L6SUM9_PANMI</name>
<evidence type="ECO:0000256" key="5">
    <source>
        <dbReference type="ARBA" id="ARBA00023242"/>
    </source>
</evidence>
<keyword evidence="4" id="KW-0804">Transcription</keyword>
<dbReference type="PROSITE" id="PS50811">
    <property type="entry name" value="WRKY"/>
    <property type="match status" value="1"/>
</dbReference>
<dbReference type="InterPro" id="IPR036576">
    <property type="entry name" value="WRKY_dom_sf"/>
</dbReference>
<dbReference type="OrthoDB" id="2021064at2759"/>
<keyword evidence="2" id="KW-0805">Transcription regulation</keyword>
<keyword evidence="3" id="KW-0238">DNA-binding</keyword>
<reference evidence="8" key="1">
    <citation type="journal article" date="2019" name="Nat. Commun.">
        <title>The genome of broomcorn millet.</title>
        <authorList>
            <person name="Zou C."/>
            <person name="Miki D."/>
            <person name="Li D."/>
            <person name="Tang Q."/>
            <person name="Xiao L."/>
            <person name="Rajput S."/>
            <person name="Deng P."/>
            <person name="Jia W."/>
            <person name="Huang R."/>
            <person name="Zhang M."/>
            <person name="Sun Y."/>
            <person name="Hu J."/>
            <person name="Fu X."/>
            <person name="Schnable P.S."/>
            <person name="Li F."/>
            <person name="Zhang H."/>
            <person name="Feng B."/>
            <person name="Zhu X."/>
            <person name="Liu R."/>
            <person name="Schnable J.C."/>
            <person name="Zhu J.-K."/>
            <person name="Zhang H."/>
        </authorList>
    </citation>
    <scope>NUCLEOTIDE SEQUENCE [LARGE SCALE GENOMIC DNA]</scope>
</reference>
<evidence type="ECO:0000256" key="2">
    <source>
        <dbReference type="ARBA" id="ARBA00023015"/>
    </source>
</evidence>
<dbReference type="Pfam" id="PF03106">
    <property type="entry name" value="WRKY"/>
    <property type="match status" value="1"/>
</dbReference>
<evidence type="ECO:0000256" key="4">
    <source>
        <dbReference type="ARBA" id="ARBA00023163"/>
    </source>
</evidence>
<evidence type="ECO:0000259" key="6">
    <source>
        <dbReference type="PROSITE" id="PS50811"/>
    </source>
</evidence>
<dbReference type="AlphaFoldDB" id="A0A3L6SUM9"/>
<dbReference type="EMBL" id="PQIB02000003">
    <property type="protein sequence ID" value="RLN28190.1"/>
    <property type="molecule type" value="Genomic_DNA"/>
</dbReference>
<comment type="caution">
    <text evidence="7">The sequence shown here is derived from an EMBL/GenBank/DDBJ whole genome shotgun (WGS) entry which is preliminary data.</text>
</comment>
<proteinExistence type="predicted"/>
<sequence>MKLHTRYLPQSSSTCADEFGRFACDHQPAINEIVKVQSLVAQLRAIVLPACEMMADLRSELVSELFGTLQDCTSKVISELQTQYSAHLIDVDRRRLAMNISDCKKVCAKKKSRINSFFINLMNTSSWEKCSSSRYGDSTSYMTPIPHYDGHQWRKYGQKNIKNSKHQRSYYRCTYKQEQNCMATKTVQQQEHNTTEPGMYTVAYYGHHICKANTGPAPPHVIETSTPQSAMSSDSIIGSQEIVSPHTGSHKILENEHATLQWTEDMQGLLEKIADVPLDSDIWEMYQF</sequence>
<dbReference type="GO" id="GO:0003700">
    <property type="term" value="F:DNA-binding transcription factor activity"/>
    <property type="evidence" value="ECO:0007669"/>
    <property type="project" value="InterPro"/>
</dbReference>
<keyword evidence="8" id="KW-1185">Reference proteome</keyword>
<dbReference type="SUPFAM" id="SSF118290">
    <property type="entry name" value="WRKY DNA-binding domain"/>
    <property type="match status" value="1"/>
</dbReference>
<dbReference type="InterPro" id="IPR044810">
    <property type="entry name" value="WRKY_plant"/>
</dbReference>
<organism evidence="7 8">
    <name type="scientific">Panicum miliaceum</name>
    <name type="common">Proso millet</name>
    <name type="synonym">Broomcorn millet</name>
    <dbReference type="NCBI Taxonomy" id="4540"/>
    <lineage>
        <taxon>Eukaryota</taxon>
        <taxon>Viridiplantae</taxon>
        <taxon>Streptophyta</taxon>
        <taxon>Embryophyta</taxon>
        <taxon>Tracheophyta</taxon>
        <taxon>Spermatophyta</taxon>
        <taxon>Magnoliopsida</taxon>
        <taxon>Liliopsida</taxon>
        <taxon>Poales</taxon>
        <taxon>Poaceae</taxon>
        <taxon>PACMAD clade</taxon>
        <taxon>Panicoideae</taxon>
        <taxon>Panicodae</taxon>
        <taxon>Paniceae</taxon>
        <taxon>Panicinae</taxon>
        <taxon>Panicum</taxon>
        <taxon>Panicum sect. Panicum</taxon>
    </lineage>
</organism>
<keyword evidence="5" id="KW-0539">Nucleus</keyword>
<dbReference type="PANTHER" id="PTHR31282">
    <property type="entry name" value="WRKY TRANSCRIPTION FACTOR 21-RELATED"/>
    <property type="match status" value="1"/>
</dbReference>
<evidence type="ECO:0000256" key="1">
    <source>
        <dbReference type="ARBA" id="ARBA00004123"/>
    </source>
</evidence>
<dbReference type="SMART" id="SM00774">
    <property type="entry name" value="WRKY"/>
    <property type="match status" value="1"/>
</dbReference>